<keyword evidence="2" id="KW-1185">Reference proteome</keyword>
<dbReference type="AlphaFoldDB" id="A0A1I7WFF8"/>
<evidence type="ECO:0000256" key="1">
    <source>
        <dbReference type="SAM" id="MobiDB-lite"/>
    </source>
</evidence>
<sequence length="356" mass="39564">MHIKTTSLFSNEITYDQFTGSTSQLNVSTNYSTQQKLHEDYLKIITSTPVGHIQLYSTTRLGGQHRKPLVGEGFIPLPISIPLSVSKMIKKLDVEDSESTKGKKQDTESLFLLSAETSSNLTENLITAMISEITETTTPLVEIAVTTPISNAEVDASGQYREKVNIAIILRILIPYLQNFYDRMYIHSLDIDIDVHRFLTSNLNGLDSIVADVSKPGDTSKPDSENIGTGGINKNITEPNFKNGEFKPNVISAGYKTNPRFAPEEVSVDDEKCNDDDLLKLLIDTMWRNMREKHADINIQVDDSVGSKRSIVASLGENGDLEVSIMCSEMKMAFRIIARKYCQLQAGSITCLAFII</sequence>
<proteinExistence type="predicted"/>
<name>A0A1I7WFF8_HETBA</name>
<evidence type="ECO:0000313" key="3">
    <source>
        <dbReference type="WBParaSite" id="Hba_03712"/>
    </source>
</evidence>
<evidence type="ECO:0000313" key="2">
    <source>
        <dbReference type="Proteomes" id="UP000095283"/>
    </source>
</evidence>
<protein>
    <submittedName>
        <fullName evidence="3">CPSF73-100_C domain-containing protein</fullName>
    </submittedName>
</protein>
<dbReference type="WBParaSite" id="Hba_03712">
    <property type="protein sequence ID" value="Hba_03712"/>
    <property type="gene ID" value="Hba_03712"/>
</dbReference>
<organism evidence="2 3">
    <name type="scientific">Heterorhabditis bacteriophora</name>
    <name type="common">Entomopathogenic nematode worm</name>
    <dbReference type="NCBI Taxonomy" id="37862"/>
    <lineage>
        <taxon>Eukaryota</taxon>
        <taxon>Metazoa</taxon>
        <taxon>Ecdysozoa</taxon>
        <taxon>Nematoda</taxon>
        <taxon>Chromadorea</taxon>
        <taxon>Rhabditida</taxon>
        <taxon>Rhabditina</taxon>
        <taxon>Rhabditomorpha</taxon>
        <taxon>Strongyloidea</taxon>
        <taxon>Heterorhabditidae</taxon>
        <taxon>Heterorhabditis</taxon>
    </lineage>
</organism>
<accession>A0A1I7WFF8</accession>
<feature type="region of interest" description="Disordered" evidence="1">
    <location>
        <begin position="214"/>
        <end position="234"/>
    </location>
</feature>
<reference evidence="3" key="1">
    <citation type="submission" date="2016-11" db="UniProtKB">
        <authorList>
            <consortium name="WormBaseParasite"/>
        </authorList>
    </citation>
    <scope>IDENTIFICATION</scope>
</reference>
<dbReference type="Proteomes" id="UP000095283">
    <property type="component" value="Unplaced"/>
</dbReference>